<dbReference type="InterPro" id="IPR036388">
    <property type="entry name" value="WH-like_DNA-bd_sf"/>
</dbReference>
<dbReference type="PANTHER" id="PTHR33204:SF39">
    <property type="entry name" value="TRANSCRIPTIONAL REGULATORY PROTEIN"/>
    <property type="match status" value="1"/>
</dbReference>
<dbReference type="KEGG" id="fpz:LA55_2015"/>
<dbReference type="SUPFAM" id="SSF46785">
    <property type="entry name" value="Winged helix' DNA-binding domain"/>
    <property type="match status" value="1"/>
</dbReference>
<evidence type="ECO:0000256" key="3">
    <source>
        <dbReference type="ARBA" id="ARBA00023163"/>
    </source>
</evidence>
<dbReference type="Proteomes" id="UP000031830">
    <property type="component" value="Chromosome"/>
</dbReference>
<evidence type="ECO:0000256" key="2">
    <source>
        <dbReference type="ARBA" id="ARBA00023125"/>
    </source>
</evidence>
<evidence type="ECO:0000313" key="6">
    <source>
        <dbReference type="Proteomes" id="UP000031830"/>
    </source>
</evidence>
<dbReference type="OrthoDB" id="9807069at2"/>
<dbReference type="Pfam" id="PF01638">
    <property type="entry name" value="HxlR"/>
    <property type="match status" value="1"/>
</dbReference>
<keyword evidence="3" id="KW-0804">Transcription</keyword>
<proteinExistence type="predicted"/>
<dbReference type="PANTHER" id="PTHR33204">
    <property type="entry name" value="TRANSCRIPTIONAL REGULATOR, MARR FAMILY"/>
    <property type="match status" value="1"/>
</dbReference>
<protein>
    <submittedName>
        <fullName evidence="5">HxlR-like helix-turn-helix family protein</fullName>
    </submittedName>
</protein>
<reference evidence="5 6" key="1">
    <citation type="journal article" date="2015" name="Genome Announc.">
        <title>Genome sequencing of 18 francisella strains to aid in assay development and testing.</title>
        <authorList>
            <person name="Johnson S.L."/>
            <person name="Daligault H.E."/>
            <person name="Davenport K.W."/>
            <person name="Coyne S.R."/>
            <person name="Frey K.G."/>
            <person name="Koroleva G.I."/>
            <person name="Broomall S.M."/>
            <person name="Bishop-Lilly K.A."/>
            <person name="Bruce D.C."/>
            <person name="Chertkov O."/>
            <person name="Freitas T."/>
            <person name="Jaissle J."/>
            <person name="Ladner J.T."/>
            <person name="Rosenzweig C.N."/>
            <person name="Gibbons H.S."/>
            <person name="Palacios G.F."/>
            <person name="Redden C.L."/>
            <person name="Xu Y."/>
            <person name="Minogue T.D."/>
            <person name="Chain P.S."/>
        </authorList>
    </citation>
    <scope>NUCLEOTIDE SEQUENCE [LARGE SCALE GENOMIC DNA]</scope>
    <source>
        <strain evidence="5 6">GA01-2794</strain>
    </source>
</reference>
<evidence type="ECO:0000313" key="5">
    <source>
        <dbReference type="EMBL" id="AJI53295.1"/>
    </source>
</evidence>
<dbReference type="PROSITE" id="PS51118">
    <property type="entry name" value="HTH_HXLR"/>
    <property type="match status" value="1"/>
</dbReference>
<dbReference type="AlphaFoldDB" id="A0A0B6CWP9"/>
<evidence type="ECO:0000259" key="4">
    <source>
        <dbReference type="PROSITE" id="PS51118"/>
    </source>
</evidence>
<dbReference type="GO" id="GO:0003677">
    <property type="term" value="F:DNA binding"/>
    <property type="evidence" value="ECO:0007669"/>
    <property type="project" value="UniProtKB-KW"/>
</dbReference>
<keyword evidence="2" id="KW-0238">DNA-binding</keyword>
<dbReference type="InterPro" id="IPR002577">
    <property type="entry name" value="HTH_HxlR"/>
</dbReference>
<evidence type="ECO:0000256" key="1">
    <source>
        <dbReference type="ARBA" id="ARBA00023015"/>
    </source>
</evidence>
<dbReference type="InterPro" id="IPR036390">
    <property type="entry name" value="WH_DNA-bd_sf"/>
</dbReference>
<feature type="domain" description="HTH hxlR-type" evidence="4">
    <location>
        <begin position="18"/>
        <end position="117"/>
    </location>
</feature>
<organism evidence="5 6">
    <name type="scientific">Francisella philomiragia</name>
    <dbReference type="NCBI Taxonomy" id="28110"/>
    <lineage>
        <taxon>Bacteria</taxon>
        <taxon>Pseudomonadati</taxon>
        <taxon>Pseudomonadota</taxon>
        <taxon>Gammaproteobacteria</taxon>
        <taxon>Thiotrichales</taxon>
        <taxon>Francisellaceae</taxon>
        <taxon>Francisella</taxon>
    </lineage>
</organism>
<sequence length="129" mass="14927">MIGTNKNVTEDGYSKDSCKPFREILGLIGDKWSIILISILEDGTKRYSQIQKDLREISPRILSLKLRELERCGLVFREVEPTVPPSVFYSLTDLGKSLLIHTKNIIRWVEENQYKIEQANVDFNKLNSK</sequence>
<dbReference type="EMBL" id="CP009440">
    <property type="protein sequence ID" value="AJI53295.1"/>
    <property type="molecule type" value="Genomic_DNA"/>
</dbReference>
<accession>A0A0B6CWP9</accession>
<keyword evidence="1" id="KW-0805">Transcription regulation</keyword>
<name>A0A0B6CWP9_9GAMM</name>
<dbReference type="RefSeq" id="WP_044527014.1">
    <property type="nucleotide sequence ID" value="NZ_CP009440.1"/>
</dbReference>
<gene>
    <name evidence="5" type="ORF">LA55_2015</name>
</gene>
<dbReference type="Gene3D" id="1.10.10.10">
    <property type="entry name" value="Winged helix-like DNA-binding domain superfamily/Winged helix DNA-binding domain"/>
    <property type="match status" value="1"/>
</dbReference>